<keyword evidence="1" id="KW-0472">Membrane</keyword>
<name>A0A6C0H7P4_9ZZZZ</name>
<dbReference type="AlphaFoldDB" id="A0A6C0H7P4"/>
<evidence type="ECO:0000313" key="2">
    <source>
        <dbReference type="EMBL" id="QHT76165.1"/>
    </source>
</evidence>
<protein>
    <submittedName>
        <fullName evidence="2">Uncharacterized protein</fullName>
    </submittedName>
</protein>
<sequence>MNIPSYTFNIVHIFLIAPLLYYIATRKESVDPWVYTVLLYAVYIMVPYHAYRWYQKTQAK</sequence>
<feature type="transmembrane region" description="Helical" evidence="1">
    <location>
        <begin position="33"/>
        <end position="51"/>
    </location>
</feature>
<proteinExistence type="predicted"/>
<accession>A0A6C0H7P4</accession>
<keyword evidence="1" id="KW-1133">Transmembrane helix</keyword>
<keyword evidence="1" id="KW-0812">Transmembrane</keyword>
<reference evidence="2" key="1">
    <citation type="journal article" date="2020" name="Nature">
        <title>Giant virus diversity and host interactions through global metagenomics.</title>
        <authorList>
            <person name="Schulz F."/>
            <person name="Roux S."/>
            <person name="Paez-Espino D."/>
            <person name="Jungbluth S."/>
            <person name="Walsh D.A."/>
            <person name="Denef V.J."/>
            <person name="McMahon K.D."/>
            <person name="Konstantinidis K.T."/>
            <person name="Eloe-Fadrosh E.A."/>
            <person name="Kyrpides N.C."/>
            <person name="Woyke T."/>
        </authorList>
    </citation>
    <scope>NUCLEOTIDE SEQUENCE</scope>
    <source>
        <strain evidence="2">GVMAG-M-3300023179-73</strain>
    </source>
</reference>
<dbReference type="EMBL" id="MN739890">
    <property type="protein sequence ID" value="QHT76165.1"/>
    <property type="molecule type" value="Genomic_DNA"/>
</dbReference>
<organism evidence="2">
    <name type="scientific">viral metagenome</name>
    <dbReference type="NCBI Taxonomy" id="1070528"/>
    <lineage>
        <taxon>unclassified sequences</taxon>
        <taxon>metagenomes</taxon>
        <taxon>organismal metagenomes</taxon>
    </lineage>
</organism>
<feature type="transmembrane region" description="Helical" evidence="1">
    <location>
        <begin position="6"/>
        <end position="24"/>
    </location>
</feature>
<evidence type="ECO:0000256" key="1">
    <source>
        <dbReference type="SAM" id="Phobius"/>
    </source>
</evidence>